<proteinExistence type="predicted"/>
<accession>A0A2G8S0D8</accession>
<evidence type="ECO:0000313" key="2">
    <source>
        <dbReference type="EMBL" id="PIL27243.1"/>
    </source>
</evidence>
<dbReference type="Proteomes" id="UP000230002">
    <property type="component" value="Unassembled WGS sequence"/>
</dbReference>
<evidence type="ECO:0000313" key="3">
    <source>
        <dbReference type="Proteomes" id="UP000230002"/>
    </source>
</evidence>
<name>A0A2G8S0D8_9APHY</name>
<feature type="compositionally biased region" description="Acidic residues" evidence="1">
    <location>
        <begin position="73"/>
        <end position="82"/>
    </location>
</feature>
<gene>
    <name evidence="2" type="ORF">GSI_10387</name>
</gene>
<keyword evidence="3" id="KW-1185">Reference proteome</keyword>
<dbReference type="AlphaFoldDB" id="A0A2G8S0D8"/>
<organism evidence="2 3">
    <name type="scientific">Ganoderma sinense ZZ0214-1</name>
    <dbReference type="NCBI Taxonomy" id="1077348"/>
    <lineage>
        <taxon>Eukaryota</taxon>
        <taxon>Fungi</taxon>
        <taxon>Dikarya</taxon>
        <taxon>Basidiomycota</taxon>
        <taxon>Agaricomycotina</taxon>
        <taxon>Agaricomycetes</taxon>
        <taxon>Polyporales</taxon>
        <taxon>Polyporaceae</taxon>
        <taxon>Ganoderma</taxon>
    </lineage>
</organism>
<reference evidence="2 3" key="1">
    <citation type="journal article" date="2015" name="Sci. Rep.">
        <title>Chromosome-level genome map provides insights into diverse defense mechanisms in the medicinal fungus Ganoderma sinense.</title>
        <authorList>
            <person name="Zhu Y."/>
            <person name="Xu J."/>
            <person name="Sun C."/>
            <person name="Zhou S."/>
            <person name="Xu H."/>
            <person name="Nelson D.R."/>
            <person name="Qian J."/>
            <person name="Song J."/>
            <person name="Luo H."/>
            <person name="Xiang L."/>
            <person name="Li Y."/>
            <person name="Xu Z."/>
            <person name="Ji A."/>
            <person name="Wang L."/>
            <person name="Lu S."/>
            <person name="Hayward A."/>
            <person name="Sun W."/>
            <person name="Li X."/>
            <person name="Schwartz D.C."/>
            <person name="Wang Y."/>
            <person name="Chen S."/>
        </authorList>
    </citation>
    <scope>NUCLEOTIDE SEQUENCE [LARGE SCALE GENOMIC DNA]</scope>
    <source>
        <strain evidence="2 3">ZZ0214-1</strain>
    </source>
</reference>
<feature type="region of interest" description="Disordered" evidence="1">
    <location>
        <begin position="1"/>
        <end position="145"/>
    </location>
</feature>
<feature type="compositionally biased region" description="Basic and acidic residues" evidence="1">
    <location>
        <begin position="1"/>
        <end position="21"/>
    </location>
</feature>
<dbReference type="EMBL" id="AYKW01000034">
    <property type="protein sequence ID" value="PIL27243.1"/>
    <property type="molecule type" value="Genomic_DNA"/>
</dbReference>
<protein>
    <submittedName>
        <fullName evidence="2">Uncharacterized protein</fullName>
    </submittedName>
</protein>
<comment type="caution">
    <text evidence="2">The sequence shown here is derived from an EMBL/GenBank/DDBJ whole genome shotgun (WGS) entry which is preliminary data.</text>
</comment>
<evidence type="ECO:0000256" key="1">
    <source>
        <dbReference type="SAM" id="MobiDB-lite"/>
    </source>
</evidence>
<sequence length="168" mass="18893">MSVEETPQKTPEKCVVKDKQPAHAQVPWSIDFKADARRPNSRLSVIRTPKPDRTCGDDMDVVSSESPSLRTLEEEEENDDSEQEHPSPTKKPHQHSPEIEYKPTPKTSKTPKGAIRAMGFEKAEVGPDSASDFFNKSPVKSSKKGQNLFVDKKSGHTNKIAYSKTYYY</sequence>